<reference evidence="3 4" key="1">
    <citation type="submission" date="2019-06" db="EMBL/GenBank/DDBJ databases">
        <title>Sequencing the genomes of 1000 actinobacteria strains.</title>
        <authorList>
            <person name="Klenk H.-P."/>
        </authorList>
    </citation>
    <scope>NUCLEOTIDE SEQUENCE [LARGE SCALE GENOMIC DNA]</scope>
    <source>
        <strain evidence="3 4">DSM 41695</strain>
    </source>
</reference>
<organism evidence="3 4">
    <name type="scientific">Streptomyces capillispiralis</name>
    <dbReference type="NCBI Taxonomy" id="68182"/>
    <lineage>
        <taxon>Bacteria</taxon>
        <taxon>Bacillati</taxon>
        <taxon>Actinomycetota</taxon>
        <taxon>Actinomycetes</taxon>
        <taxon>Kitasatosporales</taxon>
        <taxon>Streptomycetaceae</taxon>
        <taxon>Streptomyces</taxon>
    </lineage>
</organism>
<dbReference type="Proteomes" id="UP000316603">
    <property type="component" value="Unassembled WGS sequence"/>
</dbReference>
<dbReference type="InterPro" id="IPR009839">
    <property type="entry name" value="SseB_N"/>
</dbReference>
<feature type="domain" description="SseB protein N-terminal" evidence="2">
    <location>
        <begin position="92"/>
        <end position="192"/>
    </location>
</feature>
<evidence type="ECO:0000259" key="2">
    <source>
        <dbReference type="Pfam" id="PF07179"/>
    </source>
</evidence>
<feature type="compositionally biased region" description="Acidic residues" evidence="1">
    <location>
        <begin position="1"/>
        <end position="12"/>
    </location>
</feature>
<dbReference type="Pfam" id="PF07179">
    <property type="entry name" value="SseB"/>
    <property type="match status" value="1"/>
</dbReference>
<keyword evidence="4" id="KW-1185">Reference proteome</keyword>
<dbReference type="EMBL" id="VIWV01000002">
    <property type="protein sequence ID" value="TWF74014.1"/>
    <property type="molecule type" value="Genomic_DNA"/>
</dbReference>
<feature type="compositionally biased region" description="Low complexity" evidence="1">
    <location>
        <begin position="226"/>
        <end position="253"/>
    </location>
</feature>
<evidence type="ECO:0000313" key="3">
    <source>
        <dbReference type="EMBL" id="TWF74014.1"/>
    </source>
</evidence>
<dbReference type="AlphaFoldDB" id="A0A561SGL5"/>
<dbReference type="InterPro" id="IPR047659">
    <property type="entry name" value="T7SS_assoc"/>
</dbReference>
<protein>
    <submittedName>
        <fullName evidence="3">Type III secretion system (T3SS) SseB-like protein</fullName>
    </submittedName>
</protein>
<proteinExistence type="predicted"/>
<accession>A0A561SGL5</accession>
<name>A0A561SGL5_9ACTN</name>
<evidence type="ECO:0000313" key="4">
    <source>
        <dbReference type="Proteomes" id="UP000316603"/>
    </source>
</evidence>
<sequence>MSDDTVTDEAEAPQDAGPPVPDEIQEAARRAPDHWLGMVDPAWTGEGEPPNWAVVGQWRSGLDGEIEEWRPNEEYRPSPQALGWPAPTDPVDEAVQLAATGYGPGDAVPRALATAEVAVLLAPGGGPLSATSPDGEAVVPVFTSPTHLHLGGRYGYALMPVPHLLERMPDDHVLYLNPSGPVGMTVNTDALRTAVQEAPAEREEAAVPQDPPPVPVRPATTGGDVPARPARPAPADDGSAEGPAGAAAAQAAE</sequence>
<evidence type="ECO:0000256" key="1">
    <source>
        <dbReference type="SAM" id="MobiDB-lite"/>
    </source>
</evidence>
<dbReference type="RefSeq" id="WP_145872335.1">
    <property type="nucleotide sequence ID" value="NZ_BNCE01000028.1"/>
</dbReference>
<dbReference type="NCBIfam" id="NF033532">
    <property type="entry name" value="lone7para_assoc"/>
    <property type="match status" value="1"/>
</dbReference>
<feature type="region of interest" description="Disordered" evidence="1">
    <location>
        <begin position="197"/>
        <end position="253"/>
    </location>
</feature>
<feature type="region of interest" description="Disordered" evidence="1">
    <location>
        <begin position="1"/>
        <end position="38"/>
    </location>
</feature>
<dbReference type="OrthoDB" id="5164467at2"/>
<gene>
    <name evidence="3" type="ORF">FHX78_1246</name>
</gene>
<comment type="caution">
    <text evidence="3">The sequence shown here is derived from an EMBL/GenBank/DDBJ whole genome shotgun (WGS) entry which is preliminary data.</text>
</comment>